<dbReference type="GO" id="GO:0006465">
    <property type="term" value="P:signal peptide processing"/>
    <property type="evidence" value="ECO:0007669"/>
    <property type="project" value="TreeGrafter"/>
</dbReference>
<dbReference type="GO" id="GO:0004190">
    <property type="term" value="F:aspartic-type endopeptidase activity"/>
    <property type="evidence" value="ECO:0007669"/>
    <property type="project" value="InterPro"/>
</dbReference>
<comment type="caution">
    <text evidence="10">The sequence shown here is derived from an EMBL/GenBank/DDBJ whole genome shotgun (WGS) entry which is preliminary data.</text>
</comment>
<dbReference type="Pfam" id="PF06750">
    <property type="entry name" value="A24_N_bact"/>
    <property type="match status" value="1"/>
</dbReference>
<organism evidence="10 11">
    <name type="scientific">Butyribacter intestini</name>
    <dbReference type="NCBI Taxonomy" id="1703332"/>
    <lineage>
        <taxon>Bacteria</taxon>
        <taxon>Bacillati</taxon>
        <taxon>Bacillota</taxon>
        <taxon>Clostridia</taxon>
        <taxon>Lachnospirales</taxon>
        <taxon>Lachnospiraceae</taxon>
        <taxon>Butyribacter</taxon>
    </lineage>
</organism>
<feature type="transmembrane region" description="Helical" evidence="7">
    <location>
        <begin position="124"/>
        <end position="143"/>
    </location>
</feature>
<feature type="transmembrane region" description="Helical" evidence="7">
    <location>
        <begin position="150"/>
        <end position="169"/>
    </location>
</feature>
<keyword evidence="3" id="KW-1003">Cell membrane</keyword>
<dbReference type="RefSeq" id="WP_055944754.1">
    <property type="nucleotide sequence ID" value="NZ_JAQDCV010000005.1"/>
</dbReference>
<reference evidence="10 11" key="1">
    <citation type="submission" date="2015-10" db="EMBL/GenBank/DDBJ databases">
        <title>Butyribacter intestini gen. nov., sp. nov., a butyric acid-producing bacterium of the family Lachnospiraceae isolated from the human faeces.</title>
        <authorList>
            <person name="Zou Y."/>
            <person name="Xue W."/>
            <person name="Luo G."/>
            <person name="Lv M."/>
        </authorList>
    </citation>
    <scope>NUCLEOTIDE SEQUENCE [LARGE SCALE GENOMIC DNA]</scope>
    <source>
        <strain evidence="10 11">TF01-11</strain>
    </source>
</reference>
<comment type="similarity">
    <text evidence="2">Belongs to the peptidase A24 family.</text>
</comment>
<evidence type="ECO:0000256" key="1">
    <source>
        <dbReference type="ARBA" id="ARBA00004651"/>
    </source>
</evidence>
<protein>
    <submittedName>
        <fullName evidence="10">Peptidase A24</fullName>
    </submittedName>
</protein>
<feature type="transmembrane region" description="Helical" evidence="7">
    <location>
        <begin position="223"/>
        <end position="240"/>
    </location>
</feature>
<sequence>MPVQITILLYIIIFLYGIVIGSFLNVCICRIPEKESIMPRSHCMNCGGTLHWYDMFPVFSYIILKGRCRNCGAKISKQYPLIEALNGILYIIVFMANGININSVLYCLMTSVLIVLTMIDERTFEIPLCLNIVLAVIGAAMCIADRQNIVSHIIGAVCVSLFLFVLWFLSSGRAIGGGDVKLMASAGLILGWQLVILAFILACVLGSVIHLIRMKISKAKHMLAMGPYLSIGIFIAALWGNKMIDWYVNILCH</sequence>
<evidence type="ECO:0000256" key="7">
    <source>
        <dbReference type="SAM" id="Phobius"/>
    </source>
</evidence>
<feature type="transmembrane region" description="Helical" evidence="7">
    <location>
        <begin position="189"/>
        <end position="211"/>
    </location>
</feature>
<feature type="domain" description="Prepilin type IV endopeptidase peptidase" evidence="8">
    <location>
        <begin position="107"/>
        <end position="209"/>
    </location>
</feature>
<dbReference type="Gene3D" id="1.20.120.1220">
    <property type="match status" value="1"/>
</dbReference>
<evidence type="ECO:0000256" key="6">
    <source>
        <dbReference type="ARBA" id="ARBA00023136"/>
    </source>
</evidence>
<evidence type="ECO:0000256" key="5">
    <source>
        <dbReference type="ARBA" id="ARBA00022989"/>
    </source>
</evidence>
<keyword evidence="6 7" id="KW-0472">Membrane</keyword>
<gene>
    <name evidence="10" type="ORF">APZ18_10670</name>
</gene>
<evidence type="ECO:0000259" key="8">
    <source>
        <dbReference type="Pfam" id="PF01478"/>
    </source>
</evidence>
<evidence type="ECO:0000256" key="2">
    <source>
        <dbReference type="ARBA" id="ARBA00005801"/>
    </source>
</evidence>
<evidence type="ECO:0000256" key="4">
    <source>
        <dbReference type="ARBA" id="ARBA00022692"/>
    </source>
</evidence>
<accession>A0AAW3JRV6</accession>
<dbReference type="InterPro" id="IPR050882">
    <property type="entry name" value="Prepilin_peptidase/N-MTase"/>
</dbReference>
<dbReference type="EMBL" id="LLKB01000005">
    <property type="protein sequence ID" value="KQC85155.1"/>
    <property type="molecule type" value="Genomic_DNA"/>
</dbReference>
<feature type="transmembrane region" description="Helical" evidence="7">
    <location>
        <begin position="87"/>
        <end position="118"/>
    </location>
</feature>
<evidence type="ECO:0000313" key="10">
    <source>
        <dbReference type="EMBL" id="KQC85155.1"/>
    </source>
</evidence>
<dbReference type="InterPro" id="IPR000045">
    <property type="entry name" value="Prepilin_IV_endopep_pep"/>
</dbReference>
<dbReference type="Proteomes" id="UP000050833">
    <property type="component" value="Unassembled WGS sequence"/>
</dbReference>
<dbReference type="PANTHER" id="PTHR30487">
    <property type="entry name" value="TYPE 4 PREPILIN-LIKE PROTEINS LEADER PEPTIDE-PROCESSING ENZYME"/>
    <property type="match status" value="1"/>
</dbReference>
<dbReference type="Pfam" id="PF01478">
    <property type="entry name" value="Peptidase_A24"/>
    <property type="match status" value="1"/>
</dbReference>
<keyword evidence="4 7" id="KW-0812">Transmembrane</keyword>
<evidence type="ECO:0000256" key="3">
    <source>
        <dbReference type="ARBA" id="ARBA00022475"/>
    </source>
</evidence>
<dbReference type="GO" id="GO:0005886">
    <property type="term" value="C:plasma membrane"/>
    <property type="evidence" value="ECO:0007669"/>
    <property type="project" value="UniProtKB-SubCell"/>
</dbReference>
<dbReference type="PANTHER" id="PTHR30487:SF0">
    <property type="entry name" value="PREPILIN LEADER PEPTIDASE_N-METHYLTRANSFERASE-RELATED"/>
    <property type="match status" value="1"/>
</dbReference>
<feature type="transmembrane region" description="Helical" evidence="7">
    <location>
        <begin position="6"/>
        <end position="28"/>
    </location>
</feature>
<feature type="domain" description="Prepilin peptidase A24 N-terminal" evidence="9">
    <location>
        <begin position="15"/>
        <end position="95"/>
    </location>
</feature>
<keyword evidence="11" id="KW-1185">Reference proteome</keyword>
<evidence type="ECO:0000259" key="9">
    <source>
        <dbReference type="Pfam" id="PF06750"/>
    </source>
</evidence>
<proteinExistence type="inferred from homology"/>
<keyword evidence="5 7" id="KW-1133">Transmembrane helix</keyword>
<evidence type="ECO:0000313" key="11">
    <source>
        <dbReference type="Proteomes" id="UP000050833"/>
    </source>
</evidence>
<dbReference type="InterPro" id="IPR010627">
    <property type="entry name" value="Prepilin_pept_A24_N"/>
</dbReference>
<dbReference type="AlphaFoldDB" id="A0AAW3JRV6"/>
<name>A0AAW3JRV6_9FIRM</name>
<comment type="subcellular location">
    <subcellularLocation>
        <location evidence="1">Cell membrane</location>
        <topology evidence="1">Multi-pass membrane protein</topology>
    </subcellularLocation>
</comment>